<reference evidence="3 4" key="1">
    <citation type="submission" date="2018-09" db="EMBL/GenBank/DDBJ databases">
        <title>Glutamicibacter mishrai S5-52T (LMG 29155T = KCTC 39846T).</title>
        <authorList>
            <person name="Das S.K."/>
        </authorList>
    </citation>
    <scope>NUCLEOTIDE SEQUENCE [LARGE SCALE GENOMIC DNA]</scope>
    <source>
        <strain evidence="3 4">S5-52</strain>
    </source>
</reference>
<evidence type="ECO:0000259" key="2">
    <source>
        <dbReference type="Pfam" id="PF00440"/>
    </source>
</evidence>
<name>A0A6H0SG72_9MICC</name>
<dbReference type="InterPro" id="IPR001647">
    <property type="entry name" value="HTH_TetR"/>
</dbReference>
<dbReference type="GO" id="GO:0003677">
    <property type="term" value="F:DNA binding"/>
    <property type="evidence" value="ECO:0007669"/>
    <property type="project" value="UniProtKB-KW"/>
</dbReference>
<organism evidence="3 4">
    <name type="scientific">Glutamicibacter mishrai</name>
    <dbReference type="NCBI Taxonomy" id="1775880"/>
    <lineage>
        <taxon>Bacteria</taxon>
        <taxon>Bacillati</taxon>
        <taxon>Actinomycetota</taxon>
        <taxon>Actinomycetes</taxon>
        <taxon>Micrococcales</taxon>
        <taxon>Micrococcaceae</taxon>
        <taxon>Glutamicibacter</taxon>
    </lineage>
</organism>
<keyword evidence="1" id="KW-0238">DNA-binding</keyword>
<keyword evidence="4" id="KW-1185">Reference proteome</keyword>
<dbReference type="AlphaFoldDB" id="A0A6H0SG72"/>
<evidence type="ECO:0000256" key="1">
    <source>
        <dbReference type="ARBA" id="ARBA00023125"/>
    </source>
</evidence>
<proteinExistence type="predicted"/>
<dbReference type="Gene3D" id="1.10.357.10">
    <property type="entry name" value="Tetracycline Repressor, domain 2"/>
    <property type="match status" value="1"/>
</dbReference>
<dbReference type="RefSeq" id="WP_172511537.1">
    <property type="nucleotide sequence ID" value="NZ_CP032549.1"/>
</dbReference>
<evidence type="ECO:0000313" key="4">
    <source>
        <dbReference type="Proteomes" id="UP000502331"/>
    </source>
</evidence>
<dbReference type="InterPro" id="IPR009057">
    <property type="entry name" value="Homeodomain-like_sf"/>
</dbReference>
<feature type="domain" description="HTH tetR-type" evidence="2">
    <location>
        <begin position="57"/>
        <end position="96"/>
    </location>
</feature>
<accession>A0A6H0SG72</accession>
<evidence type="ECO:0000313" key="3">
    <source>
        <dbReference type="EMBL" id="QIV86652.1"/>
    </source>
</evidence>
<protein>
    <submittedName>
        <fullName evidence="3">TetR/AcrR family transcriptional regulator</fullName>
    </submittedName>
</protein>
<sequence>MMVMTANGATTKKKKTSSAPMALPFRQLALDEFARQFDTAHIEDMSPAKRRVVEAFLRLCVVHGMQSVSMRTLAKELDIKAPTIYSHFPGGRDEIIAESLRWHFHHFCSALVDAVRPAKDASSFLDAMIRLHFVRQVQLPESNLWDLIVGIDRSVQILPVDLSVQVAHWVDLYESLYIAVARDLGLEDVTIKVKMVNTLLEGSTRWFEPTKTAKGLSRGADQAVAISRQILGMAAS</sequence>
<gene>
    <name evidence="3" type="ORF">D3791_05610</name>
</gene>
<dbReference type="Proteomes" id="UP000502331">
    <property type="component" value="Chromosome"/>
</dbReference>
<dbReference type="Pfam" id="PF00440">
    <property type="entry name" value="TetR_N"/>
    <property type="match status" value="1"/>
</dbReference>
<dbReference type="SUPFAM" id="SSF46689">
    <property type="entry name" value="Homeodomain-like"/>
    <property type="match status" value="1"/>
</dbReference>
<dbReference type="EMBL" id="CP032549">
    <property type="protein sequence ID" value="QIV86652.1"/>
    <property type="molecule type" value="Genomic_DNA"/>
</dbReference>